<dbReference type="Pfam" id="PF00593">
    <property type="entry name" value="TonB_dep_Rec_b-barrel"/>
    <property type="match status" value="1"/>
</dbReference>
<evidence type="ECO:0000256" key="1">
    <source>
        <dbReference type="ARBA" id="ARBA00004571"/>
    </source>
</evidence>
<dbReference type="OrthoDB" id="7051185at2"/>
<dbReference type="Gene3D" id="2.40.170.20">
    <property type="entry name" value="TonB-dependent receptor, beta-barrel domain"/>
    <property type="match status" value="1"/>
</dbReference>
<organism evidence="16 17">
    <name type="scientific">Pseudohaliea rubra DSM 19751</name>
    <dbReference type="NCBI Taxonomy" id="1265313"/>
    <lineage>
        <taxon>Bacteria</taxon>
        <taxon>Pseudomonadati</taxon>
        <taxon>Pseudomonadota</taxon>
        <taxon>Gammaproteobacteria</taxon>
        <taxon>Cellvibrionales</taxon>
        <taxon>Halieaceae</taxon>
        <taxon>Pseudohaliea</taxon>
    </lineage>
</organism>
<gene>
    <name evidence="16" type="ORF">HRUBRA_00270</name>
</gene>
<feature type="domain" description="TonB-dependent receptor-like beta-barrel" evidence="14">
    <location>
        <begin position="292"/>
        <end position="776"/>
    </location>
</feature>
<dbReference type="PANTHER" id="PTHR32552">
    <property type="entry name" value="FERRICHROME IRON RECEPTOR-RELATED"/>
    <property type="match status" value="1"/>
</dbReference>
<dbReference type="Pfam" id="PF07715">
    <property type="entry name" value="Plug"/>
    <property type="match status" value="1"/>
</dbReference>
<dbReference type="InterPro" id="IPR012910">
    <property type="entry name" value="Plug_dom"/>
</dbReference>
<protein>
    <submittedName>
        <fullName evidence="16">TonB-dependent receptor</fullName>
    </submittedName>
</protein>
<evidence type="ECO:0000256" key="6">
    <source>
        <dbReference type="ARBA" id="ARBA00023004"/>
    </source>
</evidence>
<evidence type="ECO:0000256" key="3">
    <source>
        <dbReference type="ARBA" id="ARBA00022452"/>
    </source>
</evidence>
<proteinExistence type="inferred from homology"/>
<dbReference type="HOGENOM" id="CLU_008287_15_0_6"/>
<dbReference type="SUPFAM" id="SSF56935">
    <property type="entry name" value="Porins"/>
    <property type="match status" value="1"/>
</dbReference>
<dbReference type="InterPro" id="IPR039426">
    <property type="entry name" value="TonB-dep_rcpt-like"/>
</dbReference>
<evidence type="ECO:0000256" key="10">
    <source>
        <dbReference type="ARBA" id="ARBA00023237"/>
    </source>
</evidence>
<keyword evidence="2 11" id="KW-0813">Transport</keyword>
<evidence type="ECO:0000256" key="5">
    <source>
        <dbReference type="ARBA" id="ARBA00022692"/>
    </source>
</evidence>
<keyword evidence="7" id="KW-0406">Ion transport</keyword>
<keyword evidence="4" id="KW-0410">Iron transport</keyword>
<dbReference type="PROSITE" id="PS52016">
    <property type="entry name" value="TONB_DEPENDENT_REC_3"/>
    <property type="match status" value="1"/>
</dbReference>
<dbReference type="GO" id="GO:0009279">
    <property type="term" value="C:cell outer membrane"/>
    <property type="evidence" value="ECO:0007669"/>
    <property type="project" value="UniProtKB-SubCell"/>
</dbReference>
<evidence type="ECO:0000256" key="11">
    <source>
        <dbReference type="PROSITE-ProRule" id="PRU01360"/>
    </source>
</evidence>
<keyword evidence="10 11" id="KW-0998">Cell outer membrane</keyword>
<evidence type="ECO:0000256" key="8">
    <source>
        <dbReference type="ARBA" id="ARBA00023077"/>
    </source>
</evidence>
<evidence type="ECO:0000256" key="12">
    <source>
        <dbReference type="RuleBase" id="RU003357"/>
    </source>
</evidence>
<evidence type="ECO:0000313" key="17">
    <source>
        <dbReference type="Proteomes" id="UP000029640"/>
    </source>
</evidence>
<dbReference type="Proteomes" id="UP000029640">
    <property type="component" value="Unassembled WGS sequence"/>
</dbReference>
<sequence length="820" mass="90569">MPTTAQVRLFSLQRRPLAAGLTLALAAGAQGQEQGLTLEEVIVTAQLRAESLQDVPISVSAVSGDKLIEANITNLEALTTYVPNFSMNQSGISNNITIRGVSSGINPGFEQSTGMYVDNIYYGRGQLARSPLFDLERIEVLRGPQPILFGKNSIAGAVSMVSAKPTREFEGSFTALYEVEEERQDYRLVLSGPLTDTLSGRLSLMYRDVEGPYTNTFTGDDEKQEEEMVYRGSLLWEPTEQLSVWAKYERSDFDDNGRNVELHQSIVREDLVGTGQGTDYITALDNFVGLANGVLGLQPPVDYSGDDGELNRVRGGNSDFHDNQSDVFVLKIDYDLGGLTLTSTTGYLEYEFQQDCDCDFTSATVFNALQDEAFEQFSQEIRVTSPGGETIDYIAGLYYQTNELDFEDSINVMDNSLLRILNPNFSDIRTRRFADQESDMWAAFAQVTWNISDTFRLVLGGRYSEEDKKATKTQVHFGPDDQPTPATDPTGQTPNVLWGLNPLFGAFSIEPYDTISGNRKEEEFNPLVTLQWDATDDMMLYATYVEGFKAGGFDIRSNGHPDPNVVNAQNLGRGLDIRGVFEFEDESAESFEVGAKMRIGDTAELNVAAFYTEYTNLQTSQFDGVLGFNVQNAGEAEISGVELDGRWLVTGGLTLSAAVAYLDFEYTDFKNNQCYFGQQVLDPGSVQPDGVTCDATGQRKEYTPEWTGSLIADYVMPLGDSLELRTTLDLNYSDPYTYNPTLDPRSEQDAFTRVNLRVALGAASGQWELAFVGQNLTDEDVVIYGGEAPLAGTLTGGTGIAYYKFLDRPATYALQGTYRF</sequence>
<evidence type="ECO:0000256" key="9">
    <source>
        <dbReference type="ARBA" id="ARBA00023136"/>
    </source>
</evidence>
<dbReference type="RefSeq" id="WP_035514294.1">
    <property type="nucleotide sequence ID" value="NZ_KN234748.1"/>
</dbReference>
<name>A0A095VVM5_9GAMM</name>
<evidence type="ECO:0000313" key="16">
    <source>
        <dbReference type="EMBL" id="KGE05068.1"/>
    </source>
</evidence>
<keyword evidence="17" id="KW-1185">Reference proteome</keyword>
<dbReference type="GO" id="GO:0006826">
    <property type="term" value="P:iron ion transport"/>
    <property type="evidence" value="ECO:0007669"/>
    <property type="project" value="UniProtKB-KW"/>
</dbReference>
<keyword evidence="9 11" id="KW-0472">Membrane</keyword>
<comment type="subcellular location">
    <subcellularLocation>
        <location evidence="1 11">Cell outer membrane</location>
        <topology evidence="1 11">Multi-pass membrane protein</topology>
    </subcellularLocation>
</comment>
<accession>A0A095VVM5</accession>
<feature type="compositionally biased region" description="Low complexity" evidence="13">
    <location>
        <begin position="480"/>
        <end position="492"/>
    </location>
</feature>
<comment type="caution">
    <text evidence="16">The sequence shown here is derived from an EMBL/GenBank/DDBJ whole genome shotgun (WGS) entry which is preliminary data.</text>
</comment>
<reference evidence="16 17" key="1">
    <citation type="journal article" date="2014" name="Genome Announc.">
        <title>Genome Sequence of Gammaproteobacterial Pseudohaliea rubra Type Strain DSM 19751, Isolated from Coastal Seawater of the Mediterranean Sea.</title>
        <authorList>
            <person name="Spring S."/>
            <person name="Fiebig A."/>
            <person name="Riedel T."/>
            <person name="Goker M."/>
            <person name="Klenk H.P."/>
        </authorList>
    </citation>
    <scope>NUCLEOTIDE SEQUENCE [LARGE SCALE GENOMIC DNA]</scope>
    <source>
        <strain evidence="16 17">DSM 19751</strain>
    </source>
</reference>
<evidence type="ECO:0000256" key="13">
    <source>
        <dbReference type="SAM" id="MobiDB-lite"/>
    </source>
</evidence>
<keyword evidence="16" id="KW-0675">Receptor</keyword>
<dbReference type="EMBL" id="AUVB01000012">
    <property type="protein sequence ID" value="KGE05068.1"/>
    <property type="molecule type" value="Genomic_DNA"/>
</dbReference>
<evidence type="ECO:0000256" key="2">
    <source>
        <dbReference type="ARBA" id="ARBA00022448"/>
    </source>
</evidence>
<dbReference type="InterPro" id="IPR000531">
    <property type="entry name" value="Beta-barrel_TonB"/>
</dbReference>
<dbReference type="PATRIC" id="fig|1265313.6.peg.270"/>
<feature type="domain" description="TonB-dependent receptor plug" evidence="15">
    <location>
        <begin position="52"/>
        <end position="157"/>
    </location>
</feature>
<keyword evidence="3 11" id="KW-1134">Transmembrane beta strand</keyword>
<dbReference type="PANTHER" id="PTHR32552:SF81">
    <property type="entry name" value="TONB-DEPENDENT OUTER MEMBRANE RECEPTOR"/>
    <property type="match status" value="1"/>
</dbReference>
<feature type="region of interest" description="Disordered" evidence="13">
    <location>
        <begin position="470"/>
        <end position="492"/>
    </location>
</feature>
<dbReference type="eggNOG" id="COG1629">
    <property type="taxonomic scope" value="Bacteria"/>
</dbReference>
<dbReference type="InterPro" id="IPR036942">
    <property type="entry name" value="Beta-barrel_TonB_sf"/>
</dbReference>
<keyword evidence="5 11" id="KW-0812">Transmembrane</keyword>
<comment type="similarity">
    <text evidence="11 12">Belongs to the TonB-dependent receptor family.</text>
</comment>
<dbReference type="STRING" id="1265313.HRUBRA_00270"/>
<keyword evidence="6" id="KW-0408">Iron</keyword>
<evidence type="ECO:0000256" key="7">
    <source>
        <dbReference type="ARBA" id="ARBA00023065"/>
    </source>
</evidence>
<keyword evidence="8 12" id="KW-0798">TonB box</keyword>
<evidence type="ECO:0000259" key="15">
    <source>
        <dbReference type="Pfam" id="PF07715"/>
    </source>
</evidence>
<evidence type="ECO:0000259" key="14">
    <source>
        <dbReference type="Pfam" id="PF00593"/>
    </source>
</evidence>
<dbReference type="AlphaFoldDB" id="A0A095VVM5"/>
<evidence type="ECO:0000256" key="4">
    <source>
        <dbReference type="ARBA" id="ARBA00022496"/>
    </source>
</evidence>